<sequence length="335" mass="37481">MAANSEDHSGRINPSDPLYLHPSDHPGLVLISKKFEGRGFGSWQKAMKIALSSKNKLGFVEGKVIKPAVTSPSFNIWQRCNDMITSWILNVLSREIGESMLYAETVIDLWKELDDRFGQSNGTRLYQLQKDICSITQGNSDIATYYTKLKKGNILIMRPLPSVAQAYGMLIHEEKQKEIQNTSHFLPEHASLIANSQASHKGKYEDKKIVVCDNCRKKGHTAAKCYRLIGFPKDFKFTKGKRFDANVINEEDSESYHRDDSHSEALFTPELCSKFMKFFSTMHGDKGDMGGSSSSSQALSAHMADTGATDHMCGNSHLLTNLKTLPFQEEASGSW</sequence>
<evidence type="ECO:0000313" key="2">
    <source>
        <dbReference type="EMBL" id="VFQ86380.1"/>
    </source>
</evidence>
<dbReference type="AlphaFoldDB" id="A0A484MC73"/>
<accession>A0A484MC73</accession>
<dbReference type="EMBL" id="OOIL02003144">
    <property type="protein sequence ID" value="VFQ86380.1"/>
    <property type="molecule type" value="Genomic_DNA"/>
</dbReference>
<dbReference type="OrthoDB" id="1717805at2759"/>
<reference evidence="2 3" key="1">
    <citation type="submission" date="2018-04" db="EMBL/GenBank/DDBJ databases">
        <authorList>
            <person name="Vogel A."/>
        </authorList>
    </citation>
    <scope>NUCLEOTIDE SEQUENCE [LARGE SCALE GENOMIC DNA]</scope>
</reference>
<feature type="domain" description="Retrotransposon Copia-like N-terminal" evidence="1">
    <location>
        <begin position="21"/>
        <end position="68"/>
    </location>
</feature>
<dbReference type="PANTHER" id="PTHR37610">
    <property type="entry name" value="CCHC-TYPE DOMAIN-CONTAINING PROTEIN"/>
    <property type="match status" value="1"/>
</dbReference>
<evidence type="ECO:0000259" key="1">
    <source>
        <dbReference type="Pfam" id="PF14244"/>
    </source>
</evidence>
<protein>
    <recommendedName>
        <fullName evidence="1">Retrotransposon Copia-like N-terminal domain-containing protein</fullName>
    </recommendedName>
</protein>
<name>A0A484MC73_9ASTE</name>
<evidence type="ECO:0000313" key="3">
    <source>
        <dbReference type="Proteomes" id="UP000595140"/>
    </source>
</evidence>
<dbReference type="Pfam" id="PF14244">
    <property type="entry name" value="Retrotran_gag_3"/>
    <property type="match status" value="1"/>
</dbReference>
<keyword evidence="3" id="KW-1185">Reference proteome</keyword>
<proteinExistence type="predicted"/>
<dbReference type="InterPro" id="IPR029472">
    <property type="entry name" value="Copia-like_N"/>
</dbReference>
<dbReference type="Proteomes" id="UP000595140">
    <property type="component" value="Unassembled WGS sequence"/>
</dbReference>
<gene>
    <name evidence="2" type="ORF">CCAM_LOCUS28156</name>
</gene>
<organism evidence="2 3">
    <name type="scientific">Cuscuta campestris</name>
    <dbReference type="NCBI Taxonomy" id="132261"/>
    <lineage>
        <taxon>Eukaryota</taxon>
        <taxon>Viridiplantae</taxon>
        <taxon>Streptophyta</taxon>
        <taxon>Embryophyta</taxon>
        <taxon>Tracheophyta</taxon>
        <taxon>Spermatophyta</taxon>
        <taxon>Magnoliopsida</taxon>
        <taxon>eudicotyledons</taxon>
        <taxon>Gunneridae</taxon>
        <taxon>Pentapetalae</taxon>
        <taxon>asterids</taxon>
        <taxon>lamiids</taxon>
        <taxon>Solanales</taxon>
        <taxon>Convolvulaceae</taxon>
        <taxon>Cuscuteae</taxon>
        <taxon>Cuscuta</taxon>
        <taxon>Cuscuta subgen. Grammica</taxon>
        <taxon>Cuscuta sect. Cleistogrammica</taxon>
    </lineage>
</organism>
<dbReference type="PANTHER" id="PTHR37610:SF6">
    <property type="entry name" value="GAG-POLYPEPTIDE OF LTR COPIA-TYPE-RELATED"/>
    <property type="match status" value="1"/>
</dbReference>